<dbReference type="EMBL" id="CAUYUJ010019176">
    <property type="protein sequence ID" value="CAK0889186.1"/>
    <property type="molecule type" value="Genomic_DNA"/>
</dbReference>
<evidence type="ECO:0000256" key="2">
    <source>
        <dbReference type="SAM" id="MobiDB-lite"/>
    </source>
</evidence>
<dbReference type="SUPFAM" id="SSF50978">
    <property type="entry name" value="WD40 repeat-like"/>
    <property type="match status" value="1"/>
</dbReference>
<dbReference type="PANTHER" id="PTHR45532:SF1">
    <property type="entry name" value="WD REPEAT-CONTAINING PROTEIN 97"/>
    <property type="match status" value="1"/>
</dbReference>
<feature type="non-terminal residue" evidence="3">
    <location>
        <position position="2054"/>
    </location>
</feature>
<feature type="repeat" description="WD" evidence="1">
    <location>
        <begin position="813"/>
        <end position="845"/>
    </location>
</feature>
<dbReference type="SMART" id="SM00320">
    <property type="entry name" value="WD40"/>
    <property type="match status" value="6"/>
</dbReference>
<feature type="region of interest" description="Disordered" evidence="2">
    <location>
        <begin position="1997"/>
        <end position="2029"/>
    </location>
</feature>
<reference evidence="3" key="1">
    <citation type="submission" date="2023-10" db="EMBL/GenBank/DDBJ databases">
        <authorList>
            <person name="Chen Y."/>
            <person name="Shah S."/>
            <person name="Dougan E. K."/>
            <person name="Thang M."/>
            <person name="Chan C."/>
        </authorList>
    </citation>
    <scope>NUCLEOTIDE SEQUENCE [LARGE SCALE GENOMIC DNA]</scope>
</reference>
<keyword evidence="1" id="KW-0853">WD repeat</keyword>
<protein>
    <submittedName>
        <fullName evidence="3">Uncharacterized protein</fullName>
    </submittedName>
</protein>
<dbReference type="InterPro" id="IPR036322">
    <property type="entry name" value="WD40_repeat_dom_sf"/>
</dbReference>
<evidence type="ECO:0000313" key="3">
    <source>
        <dbReference type="EMBL" id="CAK0889186.1"/>
    </source>
</evidence>
<name>A0ABN9WV05_9DINO</name>
<proteinExistence type="predicted"/>
<feature type="compositionally biased region" description="Low complexity" evidence="2">
    <location>
        <begin position="1092"/>
        <end position="1110"/>
    </location>
</feature>
<feature type="region of interest" description="Disordered" evidence="2">
    <location>
        <begin position="920"/>
        <end position="974"/>
    </location>
</feature>
<feature type="region of interest" description="Disordered" evidence="2">
    <location>
        <begin position="1207"/>
        <end position="1320"/>
    </location>
</feature>
<evidence type="ECO:0000256" key="1">
    <source>
        <dbReference type="PROSITE-ProRule" id="PRU00221"/>
    </source>
</evidence>
<dbReference type="InterPro" id="IPR015943">
    <property type="entry name" value="WD40/YVTN_repeat-like_dom_sf"/>
</dbReference>
<dbReference type="Gene3D" id="2.130.10.10">
    <property type="entry name" value="YVTN repeat-like/Quinoprotein amine dehydrogenase"/>
    <property type="match status" value="2"/>
</dbReference>
<dbReference type="InterPro" id="IPR036047">
    <property type="entry name" value="F-box-like_dom_sf"/>
</dbReference>
<feature type="region of interest" description="Disordered" evidence="2">
    <location>
        <begin position="1543"/>
        <end position="1571"/>
    </location>
</feature>
<comment type="caution">
    <text evidence="3">The sequence shown here is derived from an EMBL/GenBank/DDBJ whole genome shotgun (WGS) entry which is preliminary data.</text>
</comment>
<dbReference type="PANTHER" id="PTHR45532">
    <property type="entry name" value="WD REPEAT-CONTAINING PROTEIN 97"/>
    <property type="match status" value="1"/>
</dbReference>
<sequence length="2054" mass="220634">MLSTAQYGASEIVAFGLERELEYRGHITPADHLVPLPRRTFASADARQIRVWGPDGDITRYTFPSARRSMVTAMAYCPAHQAVLTTELDLTVKVYGTERMDLLENFSLEQLRKQSERRSAAASAGSAKVAALCYLEKHGWVLVGGEGGCELWRLYKSVARRDTGSTAFRLALDLVRVVTKEPISRAVEAHTRILMWGPRSLLVFDSELEPIVSIADPHAAHVSTACLNLVSSLDTELLSGAEDGTVRSWSVHMKPKLLNAADSGQGEARASVESRLQHEFHAHARPVEMVSWYDRPQRGLRQRLFVSYARDGKVKVWSLEAFALVYALDLSMLDATATLFPVSPHHFAISSAQETPDGLGQSAILTLLRFNAHVAAPFATSNQSPVVLLAQPPLSPGFLRHGRHYSPVAQGEGDAAVLVSEDTAVRVVGMQEPSAVTPASPAAGSGVFAGGTQFARATSVEGGGQGSPSPSHRVAHLISTLPPPPNSKVHVLGAFLVPVWQLLVLWLSTKEVAVFFVPAMSTRPSKARQYDSPTAGLFGGKEASSDASARVKSATTPLLLRRFGSHEVQARLPDKGLPREAFSSVALHHGPPPEEFDGVLVAGLTGKRSPPPRKDPDEVEPDWFLMVGTDLGTLQAFRLRDMLAALPIWERLASQLPAGAWGSPELGRDGAARAQHSPVDECVNLETPVPRPSGQRPFPHGAATVKLHGRWKCHNYTVEVTSAMGGRALTVDAKRNLRLWRLEDMSLVYSHRLCSHVCHAPFVRQPLRSQELAVHESEKRASLVLSGLACGKANGHLELVSESDDGPVVLHSSASHSDGTIAVDYLWPSNIFVSAGKDDSIKIWSRGLGLLREILFPQALTAVAFRRHHCLDQQRGHGDVLVGFAAHVEQIPFEVWSRGIVKAPLGPRDKGARAVTTTAQDLPAAPGAEHAGEEEAVDMPEERRRSALRQPSVPQAQESEPSSAEEAPQEAAEARRRRAYFADFRGDPALPHLGALVGQSAVAKAPVGGVAQGPRVEAKGVRHAAVDAPDPGDFQAVTRRDVGYFDKAVVPSPVVDARRAEAIRGAADERGVALVTSVGSRYLNVPPPPEAPAAARARAPGAQEPAAGRPPVRDEPRADPPAPGLVEEEMLSLGLLAIGPGQRSLAGRAADLGQEFEKLPLLPDSDSAPLGRPALRRGSTHRLSTLLSGLGAAGAAKARANPGALLLFGPQAGAPRPQAGEGRRRSAAKPDAPPRAPPQGRAAAAAPGPPQADGAGRRASNASSAGPGMPSPGPPSPGESTGEDTAEEEMRSRRAARGLRGGGGRARAPKAQHVANTPGDTARLLEARGAVEEAPEVSEENFLKRMVVQRTEWLYLPAGHEALERQKAESRRLQRRQGCSDVEPQACWSPAGRMVMHGHLAPTSALPDGIVPQVPVQQTRRAPMTRGEVTEQRLIESARAGPPLSQGARVESSRHELIRLGRLELEHRAPHSARAYTGAAEWLQRDRRKSTARELAAAKAGSAALAAKLAAEAQRDNKCGSVHGTSVRLSFMTLAGWAGGGALGEGAPGAEPRQRSTRPGRAPPGGPGSRALAPADLLAHLQNVWTRAGQPDIWRKFITAAFLPGSLSPHLDPRINRPEFVGAVVDGWESLRLNDWMTLTLSQQRELAKQLVQAQPGDGRRDALWGALVVRKEAGEHRDANMGGALVSSEVDIQLGFSRLLGAAEGIEAAQPGAAEHLVALLAGAVERELLPAEFLKSARRLRFGGERGVQAPVPDEVLECGLLGLDEADLGRCCPACGRWRRAAEADALWQPLLRRNFAGRPYRTLLTAEGVVAWLARADRERAAEEVLGSRGHLRELQRSPRLKDLLRYLRHRHNGVEVELLSAKPAQPWFNVGLVNARLTLEIVNFWPHCSTPLRERCPSRSPTRAPPAAATWCWAARPGCAAGRARRCRAGGWDRAGSSSWTAAPPASSSGSRGCPAWRWARTVPRATPRAASCASSSPWADGHRTRACRWPRAAPTPSWTPPWATPPTRSRTGRHRRVSTPSGSRADRYPAAFASLALRCTAPSWTWTW</sequence>
<accession>A0ABN9WV05</accession>
<dbReference type="PROSITE" id="PS50082">
    <property type="entry name" value="WD_REPEATS_2"/>
    <property type="match status" value="1"/>
</dbReference>
<dbReference type="SUPFAM" id="SSF81383">
    <property type="entry name" value="F-box domain"/>
    <property type="match status" value="1"/>
</dbReference>
<feature type="compositionally biased region" description="Low complexity" evidence="2">
    <location>
        <begin position="1238"/>
        <end position="1268"/>
    </location>
</feature>
<evidence type="ECO:0000313" key="4">
    <source>
        <dbReference type="Proteomes" id="UP001189429"/>
    </source>
</evidence>
<organism evidence="3 4">
    <name type="scientific">Prorocentrum cordatum</name>
    <dbReference type="NCBI Taxonomy" id="2364126"/>
    <lineage>
        <taxon>Eukaryota</taxon>
        <taxon>Sar</taxon>
        <taxon>Alveolata</taxon>
        <taxon>Dinophyceae</taxon>
        <taxon>Prorocentrales</taxon>
        <taxon>Prorocentraceae</taxon>
        <taxon>Prorocentrum</taxon>
    </lineage>
</organism>
<feature type="region of interest" description="Disordered" evidence="2">
    <location>
        <begin position="1085"/>
        <end position="1124"/>
    </location>
</feature>
<feature type="compositionally biased region" description="Low complexity" evidence="2">
    <location>
        <begin position="954"/>
        <end position="971"/>
    </location>
</feature>
<gene>
    <name evidence="3" type="ORF">PCOR1329_LOCUS69785</name>
</gene>
<dbReference type="InterPro" id="IPR001680">
    <property type="entry name" value="WD40_rpt"/>
</dbReference>
<keyword evidence="4" id="KW-1185">Reference proteome</keyword>
<dbReference type="Proteomes" id="UP001189429">
    <property type="component" value="Unassembled WGS sequence"/>
</dbReference>